<organism evidence="3">
    <name type="scientific">Ailuropoda melanoleuca</name>
    <name type="common">Giant panda</name>
    <dbReference type="NCBI Taxonomy" id="9646"/>
    <lineage>
        <taxon>Eukaryota</taxon>
        <taxon>Metazoa</taxon>
        <taxon>Chordata</taxon>
        <taxon>Craniata</taxon>
        <taxon>Vertebrata</taxon>
        <taxon>Euteleostomi</taxon>
        <taxon>Mammalia</taxon>
        <taxon>Eutheria</taxon>
        <taxon>Laurasiatheria</taxon>
        <taxon>Carnivora</taxon>
        <taxon>Caniformia</taxon>
        <taxon>Ursidae</taxon>
        <taxon>Ailuropoda</taxon>
    </lineage>
</organism>
<sequence length="257" mass="30491">MAYIYTYAMYVHTYTTYVYTYMAYIYTYTTYVYTHTTYIYTYTTYVYTHTTYIYTYTTYVYTYTTYGYTYMAYIYIYATYVYTYTTYVYTYMAYIYIYATYVYTYTTYVYTYTIYMRKHSIRNIGFTPKVRGKEKGSQEGLGLRKQSQQERVREQTRLSKISSGKCLEISLPPWLSLLPPTFQQNYHQINTFNSMDRKKSDPRFPNETTVALESPGKAGAGKFLNSNTKPSPSQTGKQNAHSVCKPQQDILLTSEQN</sequence>
<evidence type="ECO:0000313" key="3">
    <source>
        <dbReference type="EMBL" id="EFB30241.1"/>
    </source>
</evidence>
<keyword evidence="2" id="KW-0472">Membrane</keyword>
<dbReference type="AlphaFoldDB" id="D2HGJ6"/>
<reference evidence="3" key="1">
    <citation type="journal article" date="2010" name="Nature">
        <title>The sequence and de novo assembly of the giant panda genome.</title>
        <authorList>
            <person name="Li R."/>
            <person name="Fan W."/>
            <person name="Tian G."/>
            <person name="Zhu H."/>
            <person name="He L."/>
            <person name="Cai J."/>
            <person name="Huang Q."/>
            <person name="Cai Q."/>
            <person name="Li B."/>
            <person name="Bai Y."/>
            <person name="Zhang Z."/>
            <person name="Zhang Y."/>
            <person name="Wang W."/>
            <person name="Li J."/>
            <person name="Wei F."/>
            <person name="Li H."/>
            <person name="Jian M."/>
            <person name="Li J."/>
            <person name="Zhang Z."/>
            <person name="Nielsen R."/>
            <person name="Li D."/>
            <person name="Gu W."/>
            <person name="Yang Z."/>
            <person name="Xuan Z."/>
            <person name="Ryder O.A."/>
            <person name="Leung F.C."/>
            <person name="Zhou Y."/>
            <person name="Cao J."/>
            <person name="Sun X."/>
            <person name="Fu Y."/>
            <person name="Fang X."/>
            <person name="Guo X."/>
            <person name="Wang B."/>
            <person name="Hou R."/>
            <person name="Shen F."/>
            <person name="Mu B."/>
            <person name="Ni P."/>
            <person name="Lin R."/>
            <person name="Qian W."/>
            <person name="Wang G."/>
            <person name="Yu C."/>
            <person name="Nie W."/>
            <person name="Wang J."/>
            <person name="Wu Z."/>
            <person name="Liang H."/>
            <person name="Min J."/>
            <person name="Wu Q."/>
            <person name="Cheng S."/>
            <person name="Ruan J."/>
            <person name="Wang M."/>
            <person name="Shi Z."/>
            <person name="Wen M."/>
            <person name="Liu B."/>
            <person name="Ren X."/>
            <person name="Zheng H."/>
            <person name="Dong D."/>
            <person name="Cook K."/>
            <person name="Shan G."/>
            <person name="Zhang H."/>
            <person name="Kosiol C."/>
            <person name="Xie X."/>
            <person name="Lu Z."/>
            <person name="Zheng H."/>
            <person name="Li Y."/>
            <person name="Steiner C.C."/>
            <person name="Lam T.T."/>
            <person name="Lin S."/>
            <person name="Zhang Q."/>
            <person name="Li G."/>
            <person name="Tian J."/>
            <person name="Gong T."/>
            <person name="Liu H."/>
            <person name="Zhang D."/>
            <person name="Fang L."/>
            <person name="Ye C."/>
            <person name="Zhang J."/>
            <person name="Hu W."/>
            <person name="Xu A."/>
            <person name="Ren Y."/>
            <person name="Zhang G."/>
            <person name="Bruford M.W."/>
            <person name="Li Q."/>
            <person name="Ma L."/>
            <person name="Guo Y."/>
            <person name="An N."/>
            <person name="Hu Y."/>
            <person name="Zheng Y."/>
            <person name="Shi Y."/>
            <person name="Li Z."/>
            <person name="Liu Q."/>
            <person name="Chen Y."/>
            <person name="Zhao J."/>
            <person name="Qu N."/>
            <person name="Zhao S."/>
            <person name="Tian F."/>
            <person name="Wang X."/>
            <person name="Wang H."/>
            <person name="Xu L."/>
            <person name="Liu X."/>
            <person name="Vinar T."/>
            <person name="Wang Y."/>
            <person name="Lam T.W."/>
            <person name="Yiu S.M."/>
            <person name="Liu S."/>
            <person name="Zhang H."/>
            <person name="Li D."/>
            <person name="Huang Y."/>
            <person name="Wang X."/>
            <person name="Yang G."/>
            <person name="Jiang Z."/>
            <person name="Wang J."/>
            <person name="Qin N."/>
            <person name="Li L."/>
            <person name="Li J."/>
            <person name="Bolund L."/>
            <person name="Kristiansen K."/>
            <person name="Wong G.K."/>
            <person name="Olson M."/>
            <person name="Zhang X."/>
            <person name="Li S."/>
            <person name="Yang H."/>
            <person name="Wang J."/>
            <person name="Wang J."/>
        </authorList>
    </citation>
    <scope>NUCLEOTIDE SEQUENCE [LARGE SCALE GENOMIC DNA]</scope>
</reference>
<feature type="compositionally biased region" description="Polar residues" evidence="1">
    <location>
        <begin position="224"/>
        <end position="241"/>
    </location>
</feature>
<feature type="transmembrane region" description="Helical" evidence="2">
    <location>
        <begin position="68"/>
        <end position="89"/>
    </location>
</feature>
<protein>
    <submittedName>
        <fullName evidence="3">Uncharacterized protein</fullName>
    </submittedName>
</protein>
<name>D2HGJ6_AILME</name>
<keyword evidence="2" id="KW-0812">Transmembrane</keyword>
<evidence type="ECO:0000256" key="1">
    <source>
        <dbReference type="SAM" id="MobiDB-lite"/>
    </source>
</evidence>
<dbReference type="InParanoid" id="D2HGJ6"/>
<feature type="region of interest" description="Disordered" evidence="1">
    <location>
        <begin position="196"/>
        <end position="257"/>
    </location>
</feature>
<accession>D2HGJ6</accession>
<feature type="transmembrane region" description="Helical" evidence="2">
    <location>
        <begin position="95"/>
        <end position="115"/>
    </location>
</feature>
<dbReference type="EMBL" id="GL192815">
    <property type="protein sequence ID" value="EFB30241.1"/>
    <property type="molecule type" value="Genomic_DNA"/>
</dbReference>
<proteinExistence type="predicted"/>
<gene>
    <name evidence="3" type="ORF">PANDA_010153</name>
</gene>
<evidence type="ECO:0000256" key="2">
    <source>
        <dbReference type="SAM" id="Phobius"/>
    </source>
</evidence>
<keyword evidence="2" id="KW-1133">Transmembrane helix</keyword>